<accession>D4LB67</accession>
<evidence type="ECO:0000313" key="2">
    <source>
        <dbReference type="Proteomes" id="UP000007054"/>
    </source>
</evidence>
<dbReference type="GeneID" id="83155457"/>
<proteinExistence type="predicted"/>
<dbReference type="STRING" id="213810.RUM_06490"/>
<dbReference type="AlphaFoldDB" id="D4LB67"/>
<organism evidence="1 2">
    <name type="scientific">Ruminococcus champanellensis (strain DSM 18848 / JCM 17042 / KCTC 15320 / 18P13)</name>
    <dbReference type="NCBI Taxonomy" id="213810"/>
    <lineage>
        <taxon>Bacteria</taxon>
        <taxon>Bacillati</taxon>
        <taxon>Bacillota</taxon>
        <taxon>Clostridia</taxon>
        <taxon>Eubacteriales</taxon>
        <taxon>Oscillospiraceae</taxon>
        <taxon>Ruminococcus</taxon>
    </lineage>
</organism>
<dbReference type="PATRIC" id="fig|213810.4.peg.553"/>
<protein>
    <submittedName>
        <fullName evidence="1">Uncharacterized protein</fullName>
    </submittedName>
</protein>
<reference evidence="1" key="2">
    <citation type="submission" date="2010-03" db="EMBL/GenBank/DDBJ databases">
        <authorList>
            <person name="Pajon A."/>
        </authorList>
    </citation>
    <scope>NUCLEOTIDE SEQUENCE</scope>
    <source>
        <strain evidence="1">Type strain: 18P13</strain>
    </source>
</reference>
<name>D4LB67_RUMC1</name>
<dbReference type="BioCyc" id="RCHA213810:RUM_RS03130-MONOMER"/>
<evidence type="ECO:0000313" key="1">
    <source>
        <dbReference type="EMBL" id="CBL16862.1"/>
    </source>
</evidence>
<sequence>MKQIFFCPDQWRMDATVPTGVAAITEVTGFDGKTTEAWQLGNWQYDWSTIRTDIVLEPGEEYTFVFWLNGGENDQYDEVCNLEVFGEGQWEERQTFRLNRGFIKPLKYKNGWYLMAVPFTAPAADKVTLRFNAMRAVTTIAPAEEPAQYEELISDPENYDQAQRSNVVFENGWPEPGEQPVLHFEVNNSDVSITKAQLKKAALVAGGAVAGALILRRIFRKKP</sequence>
<reference evidence="1" key="1">
    <citation type="submission" date="2010-03" db="EMBL/GenBank/DDBJ databases">
        <title>The genome sequence of Ruminococcus sp. 18P13.</title>
        <authorList>
            <consortium name="metaHIT consortium -- http://www.metahit.eu/"/>
            <person name="Pajon A."/>
            <person name="Turner K."/>
            <person name="Parkhill J."/>
            <person name="Bernalier A."/>
        </authorList>
    </citation>
    <scope>NUCLEOTIDE SEQUENCE [LARGE SCALE GENOMIC DNA]</scope>
    <source>
        <strain evidence="1">Type strain: 18P13</strain>
    </source>
</reference>
<gene>
    <name evidence="1" type="ordered locus">RUM_06490</name>
</gene>
<dbReference type="EMBL" id="FP929052">
    <property type="protein sequence ID" value="CBL16862.1"/>
    <property type="molecule type" value="Genomic_DNA"/>
</dbReference>
<dbReference type="HOGENOM" id="CLU_1239395_0_0_9"/>
<keyword evidence="2" id="KW-1185">Reference proteome</keyword>
<dbReference type="Proteomes" id="UP000007054">
    <property type="component" value="Chromosome"/>
</dbReference>
<dbReference type="RefSeq" id="WP_015557769.1">
    <property type="nucleotide sequence ID" value="NC_021039.1"/>
</dbReference>
<dbReference type="KEGG" id="rch:RUM_06490"/>